<dbReference type="RefSeq" id="WP_096712347.1">
    <property type="nucleotide sequence ID" value="NZ_OBDR01000005.1"/>
</dbReference>
<gene>
    <name evidence="1" type="ORF">B0H22_104102</name>
    <name evidence="4" type="ORF">C7960_0907</name>
    <name evidence="2" type="ORF">EDD83_03715</name>
    <name evidence="3" type="ORF">SAMN06295989_10569</name>
</gene>
<dbReference type="EMBL" id="OBDR01000005">
    <property type="protein sequence ID" value="SNY16201.1"/>
    <property type="molecule type" value="Genomic_DNA"/>
</dbReference>
<sequence length="96" mass="10733">MINMACISDLPYEILLKGASVKKSEEFIRENCDEVYHVPGGYSLAGVMLKGGKTIPIGVKGNSIYFQYVKPCKGLFVLKLDDAQEEIEKLRQGNYQ</sequence>
<proteinExistence type="predicted"/>
<organism evidence="3 5">
    <name type="scientific">Methanohalophilus euhalobius</name>
    <dbReference type="NCBI Taxonomy" id="51203"/>
    <lineage>
        <taxon>Archaea</taxon>
        <taxon>Methanobacteriati</taxon>
        <taxon>Methanobacteriota</taxon>
        <taxon>Stenosarchaea group</taxon>
        <taxon>Methanomicrobia</taxon>
        <taxon>Methanosarcinales</taxon>
        <taxon>Methanosarcinaceae</taxon>
        <taxon>Methanohalophilus</taxon>
    </lineage>
</organism>
<dbReference type="EMBL" id="RJJF01000012">
    <property type="protein sequence ID" value="RNI10479.1"/>
    <property type="molecule type" value="Genomic_DNA"/>
</dbReference>
<evidence type="ECO:0000313" key="8">
    <source>
        <dbReference type="Proteomes" id="UP000295404"/>
    </source>
</evidence>
<name>A0A285G150_9EURY</name>
<reference evidence="4 8" key="4">
    <citation type="submission" date="2019-03" db="EMBL/GenBank/DDBJ databases">
        <title>Subsurface microbial communities from deep shales in Ohio and West Virginia, USA.</title>
        <authorList>
            <person name="Wrighton K."/>
        </authorList>
    </citation>
    <scope>NUCLEOTIDE SEQUENCE [LARGE SCALE GENOMIC DNA]</scope>
    <source>
        <strain evidence="1 6">DSM 10369</strain>
        <strain evidence="4 8">WG1_MB</strain>
    </source>
</reference>
<reference evidence="5" key="2">
    <citation type="submission" date="2017-09" db="EMBL/GenBank/DDBJ databases">
        <authorList>
            <person name="Varghese N."/>
            <person name="Submissions S."/>
        </authorList>
    </citation>
    <scope>NUCLEOTIDE SEQUENCE [LARGE SCALE GENOMIC DNA]</scope>
    <source>
        <strain evidence="5">WG-1MB</strain>
    </source>
</reference>
<dbReference type="Proteomes" id="UP000273978">
    <property type="component" value="Unassembled WGS sequence"/>
</dbReference>
<reference evidence="3" key="1">
    <citation type="submission" date="2017-09" db="EMBL/GenBank/DDBJ databases">
        <authorList>
            <person name="Ehlers B."/>
            <person name="Leendertz F.H."/>
        </authorList>
    </citation>
    <scope>NUCLEOTIDE SEQUENCE [LARGE SCALE GENOMIC DNA]</scope>
    <source>
        <strain evidence="3">WG-1MB</strain>
    </source>
</reference>
<dbReference type="AlphaFoldDB" id="A0A285G150"/>
<dbReference type="Proteomes" id="UP000217726">
    <property type="component" value="Unassembled WGS sequence"/>
</dbReference>
<dbReference type="OrthoDB" id="109565at2157"/>
<dbReference type="InterPro" id="IPR012031">
    <property type="entry name" value="MTH0776-like"/>
</dbReference>
<evidence type="ECO:0000313" key="2">
    <source>
        <dbReference type="EMBL" id="RNI10479.1"/>
    </source>
</evidence>
<evidence type="ECO:0000313" key="3">
    <source>
        <dbReference type="EMBL" id="SNY16201.1"/>
    </source>
</evidence>
<evidence type="ECO:0000313" key="1">
    <source>
        <dbReference type="EMBL" id="PQV42845.1"/>
    </source>
</evidence>
<dbReference type="Proteomes" id="UP000251060">
    <property type="component" value="Unassembled WGS sequence"/>
</dbReference>
<evidence type="ECO:0000313" key="4">
    <source>
        <dbReference type="EMBL" id="TCL11727.1"/>
    </source>
</evidence>
<keyword evidence="5" id="KW-1185">Reference proteome</keyword>
<evidence type="ECO:0000313" key="5">
    <source>
        <dbReference type="Proteomes" id="UP000217726"/>
    </source>
</evidence>
<dbReference type="Proteomes" id="UP000295404">
    <property type="component" value="Unassembled WGS sequence"/>
</dbReference>
<reference evidence="2 7" key="3">
    <citation type="submission" date="2018-10" db="EMBL/GenBank/DDBJ databases">
        <title>Cultivation of a novel Methanohalophilus strain from Kebrit Deep of the Red Sea and a genomic comparison of members of the genus Methanohalophilus.</title>
        <authorList>
            <person name="Guan Y."/>
            <person name="Ngugi D.K."/>
            <person name="Stingl U."/>
        </authorList>
    </citation>
    <scope>NUCLEOTIDE SEQUENCE [LARGE SCALE GENOMIC DNA]</scope>
    <source>
        <strain evidence="2 7">DSM 10369</strain>
    </source>
</reference>
<dbReference type="Pfam" id="PF08979">
    <property type="entry name" value="DUF1894"/>
    <property type="match status" value="1"/>
</dbReference>
<dbReference type="EMBL" id="SMMS01000001">
    <property type="protein sequence ID" value="TCL11727.1"/>
    <property type="molecule type" value="Genomic_DNA"/>
</dbReference>
<accession>A0A285G150</accession>
<protein>
    <submittedName>
        <fullName evidence="2">DUF1894 domain-containing protein</fullName>
    </submittedName>
</protein>
<evidence type="ECO:0000313" key="6">
    <source>
        <dbReference type="Proteomes" id="UP000251060"/>
    </source>
</evidence>
<evidence type="ECO:0000313" key="7">
    <source>
        <dbReference type="Proteomes" id="UP000273978"/>
    </source>
</evidence>
<dbReference type="EMBL" id="PVBU01000004">
    <property type="protein sequence ID" value="PQV42845.1"/>
    <property type="molecule type" value="Genomic_DNA"/>
</dbReference>